<evidence type="ECO:0000256" key="3">
    <source>
        <dbReference type="PROSITE-ProRule" id="PRU00339"/>
    </source>
</evidence>
<dbReference type="GO" id="GO:0005576">
    <property type="term" value="C:extracellular region"/>
    <property type="evidence" value="ECO:0007669"/>
    <property type="project" value="InterPro"/>
</dbReference>
<accession>A0A819EIF6</accession>
<evidence type="ECO:0000259" key="4">
    <source>
        <dbReference type="Pfam" id="PF03496"/>
    </source>
</evidence>
<proteinExistence type="predicted"/>
<dbReference type="SUPFAM" id="SSF81901">
    <property type="entry name" value="HCP-like"/>
    <property type="match status" value="1"/>
</dbReference>
<sequence>MHKKKLTKPPLTTKWVKIYRNQQKFVTKQKPLSSVFLNNTSNSIGQAPDATVTDSLPTDSSQQLLQNLEGITLIWYGIYVEKEGDVKQTMNELKEFNEYVVFHIDEKKCVEHITSIVTEKVLLIISGQCLISDILQQVESLRQLDSVYIFCSTPEKYEHLPVNHKKIIGIFRERCNLIHSLKENIKLVEKQLETFSFYNQHEKATRDLSKESAEFLWFQIFKDIILKMRPDNRARQDIVHFSKNYYRDNEKQLEFIDDFERNYNSKDCIKWYTKSCFLFKLINKALRTEDIDQLHTFRLFIADLSLNLATEHQKLKERYKDKETILLYRGTQLQNEELQRLQENVGNLISTNGYLSTSYSRTVALMFAGNSTNTKNAVVFEIECPLISFTDSLIFADIRDYSIFQEEEEVLFDLGATFKILSIDEEKPLKLWIIKMKATEEGANVARDYIELNRKDLYEEFSPHLMFGRLLTDMGKYDQSLKYFKNLLNETDPQNVARIYNSIGEAYRLKGDLDNAMENYTRSYTLMMEATPPREKASLRPLRNMGIVFDEKGQYDKALEFYFRALDIAERHCGKEHLDTASILINIGCIWEDAKQEYTRALEFYDQGLKIYQKQLPNDHIHIATCLNNIGVVHGKMTALDNALDYHKKALEMFQKLLPPEHDLIALSLGNIANTLRDQNQLDNALAYYMRALKIQEKIFGSNAVQEYAEALHGTGNIYESQQSYTTALEYYGKALEMYQKLVSDDHPDILKLNKDITRTKQKSEIEYASTSIS</sequence>
<reference evidence="5" key="1">
    <citation type="submission" date="2021-02" db="EMBL/GenBank/DDBJ databases">
        <authorList>
            <person name="Nowell W R."/>
        </authorList>
    </citation>
    <scope>NUCLEOTIDE SEQUENCE</scope>
</reference>
<dbReference type="Gene3D" id="3.90.176.10">
    <property type="entry name" value="Toxin ADP-ribosyltransferase, Chain A, domain 1"/>
    <property type="match status" value="1"/>
</dbReference>
<dbReference type="PROSITE" id="PS51996">
    <property type="entry name" value="TR_MART"/>
    <property type="match status" value="1"/>
</dbReference>
<keyword evidence="1" id="KW-0677">Repeat</keyword>
<dbReference type="Proteomes" id="UP000663881">
    <property type="component" value="Unassembled WGS sequence"/>
</dbReference>
<name>A0A819EIF6_9BILA</name>
<protein>
    <recommendedName>
        <fullName evidence="4">ADP ribosyltransferase domain-containing protein</fullName>
    </recommendedName>
</protein>
<dbReference type="InterPro" id="IPR019734">
    <property type="entry name" value="TPR_rpt"/>
</dbReference>
<dbReference type="PROSITE" id="PS50005">
    <property type="entry name" value="TPR"/>
    <property type="match status" value="3"/>
</dbReference>
<evidence type="ECO:0000313" key="6">
    <source>
        <dbReference type="Proteomes" id="UP000663881"/>
    </source>
</evidence>
<evidence type="ECO:0000256" key="2">
    <source>
        <dbReference type="ARBA" id="ARBA00022803"/>
    </source>
</evidence>
<dbReference type="EMBL" id="CAJOAY010001499">
    <property type="protein sequence ID" value="CAF3851178.1"/>
    <property type="molecule type" value="Genomic_DNA"/>
</dbReference>
<dbReference type="InterPro" id="IPR003540">
    <property type="entry name" value="ADP-ribosyltransferase"/>
</dbReference>
<dbReference type="SUPFAM" id="SSF56399">
    <property type="entry name" value="ADP-ribosylation"/>
    <property type="match status" value="1"/>
</dbReference>
<gene>
    <name evidence="5" type="ORF">OKA104_LOCUS21505</name>
</gene>
<dbReference type="PANTHER" id="PTHR45641:SF19">
    <property type="entry name" value="NEPHROCYSTIN-3"/>
    <property type="match status" value="1"/>
</dbReference>
<keyword evidence="2 3" id="KW-0802">TPR repeat</keyword>
<comment type="caution">
    <text evidence="5">The sequence shown here is derived from an EMBL/GenBank/DDBJ whole genome shotgun (WGS) entry which is preliminary data.</text>
</comment>
<organism evidence="5 6">
    <name type="scientific">Adineta steineri</name>
    <dbReference type="NCBI Taxonomy" id="433720"/>
    <lineage>
        <taxon>Eukaryota</taxon>
        <taxon>Metazoa</taxon>
        <taxon>Spiralia</taxon>
        <taxon>Gnathifera</taxon>
        <taxon>Rotifera</taxon>
        <taxon>Eurotatoria</taxon>
        <taxon>Bdelloidea</taxon>
        <taxon>Adinetida</taxon>
        <taxon>Adinetidae</taxon>
        <taxon>Adineta</taxon>
    </lineage>
</organism>
<evidence type="ECO:0000313" key="5">
    <source>
        <dbReference type="EMBL" id="CAF3851178.1"/>
    </source>
</evidence>
<dbReference type="Pfam" id="PF03496">
    <property type="entry name" value="ADPrib_exo_Tox"/>
    <property type="match status" value="1"/>
</dbReference>
<dbReference type="PANTHER" id="PTHR45641">
    <property type="entry name" value="TETRATRICOPEPTIDE REPEAT PROTEIN (AFU_ORTHOLOGUE AFUA_6G03870)"/>
    <property type="match status" value="1"/>
</dbReference>
<dbReference type="Gene3D" id="1.25.40.10">
    <property type="entry name" value="Tetratricopeptide repeat domain"/>
    <property type="match status" value="2"/>
</dbReference>
<evidence type="ECO:0000256" key="1">
    <source>
        <dbReference type="ARBA" id="ARBA00022737"/>
    </source>
</evidence>
<feature type="domain" description="ADP ribosyltransferase" evidence="4">
    <location>
        <begin position="251"/>
        <end position="427"/>
    </location>
</feature>
<dbReference type="SMART" id="SM00028">
    <property type="entry name" value="TPR"/>
    <property type="match status" value="7"/>
</dbReference>
<dbReference type="AlphaFoldDB" id="A0A819EIF6"/>
<feature type="repeat" description="TPR" evidence="3">
    <location>
        <begin position="497"/>
        <end position="530"/>
    </location>
</feature>
<dbReference type="Pfam" id="PF13424">
    <property type="entry name" value="TPR_12"/>
    <property type="match status" value="2"/>
</dbReference>
<feature type="repeat" description="TPR" evidence="3">
    <location>
        <begin position="709"/>
        <end position="742"/>
    </location>
</feature>
<dbReference type="Pfam" id="PF13374">
    <property type="entry name" value="TPR_10"/>
    <property type="match status" value="1"/>
</dbReference>
<feature type="repeat" description="TPR" evidence="3">
    <location>
        <begin position="539"/>
        <end position="572"/>
    </location>
</feature>
<dbReference type="Pfam" id="PF13432">
    <property type="entry name" value="TPR_16"/>
    <property type="match status" value="1"/>
</dbReference>
<dbReference type="InterPro" id="IPR011990">
    <property type="entry name" value="TPR-like_helical_dom_sf"/>
</dbReference>